<dbReference type="GO" id="GO:0009252">
    <property type="term" value="P:peptidoglycan biosynthetic process"/>
    <property type="evidence" value="ECO:0007669"/>
    <property type="project" value="UniProtKB-UniRule"/>
</dbReference>
<keyword evidence="2" id="KW-0067">ATP-binding</keyword>
<dbReference type="PANTHER" id="PTHR23135">
    <property type="entry name" value="MUR LIGASE FAMILY MEMBER"/>
    <property type="match status" value="1"/>
</dbReference>
<dbReference type="InterPro" id="IPR013564">
    <property type="entry name" value="MurT_C"/>
</dbReference>
<keyword evidence="2" id="KW-0547">Nucleotide-binding</keyword>
<evidence type="ECO:0000313" key="5">
    <source>
        <dbReference type="EMBL" id="BDG59145.1"/>
    </source>
</evidence>
<organism evidence="5 6">
    <name type="scientific">Caldinitratiruptor microaerophilus</name>
    <dbReference type="NCBI Taxonomy" id="671077"/>
    <lineage>
        <taxon>Bacteria</taxon>
        <taxon>Bacillati</taxon>
        <taxon>Bacillota</taxon>
        <taxon>Clostridia</taxon>
        <taxon>Eubacteriales</taxon>
        <taxon>Symbiobacteriaceae</taxon>
        <taxon>Caldinitratiruptor</taxon>
    </lineage>
</organism>
<gene>
    <name evidence="2" type="primary">murT</name>
    <name evidence="5" type="ORF">caldi_02350</name>
</gene>
<keyword evidence="6" id="KW-1185">Reference proteome</keyword>
<dbReference type="HAMAP" id="MF_02214">
    <property type="entry name" value="Lipid_II_synth_MurT"/>
    <property type="match status" value="1"/>
</dbReference>
<dbReference type="GO" id="GO:0140282">
    <property type="term" value="F:carbon-nitrogen ligase activity on lipid II"/>
    <property type="evidence" value="ECO:0007669"/>
    <property type="project" value="UniProtKB-UniRule"/>
</dbReference>
<comment type="catalytic activity">
    <reaction evidence="2">
        <text>beta-D-GlcNAc-(1-&gt;4)-Mur2Ac(oyl-L-Ala-gamma-D-O-P-Glu-L-Lys-D-Ala-D-Ala)-di-trans,octa-cis-undecaprenyl diphosphate + NH4(+) = beta-D-GlcNAc-(1-&gt;4)-Mur2Ac(oyl-L-Ala-D-isoglutaminyl-L-Lys-D-Ala-D-Ala)-di-trans,octa-cis-undecaprenyl diphosphate + phosphate + H(+)</text>
        <dbReference type="Rhea" id="RHEA:57932"/>
        <dbReference type="ChEBI" id="CHEBI:15378"/>
        <dbReference type="ChEBI" id="CHEBI:28938"/>
        <dbReference type="ChEBI" id="CHEBI:43474"/>
        <dbReference type="ChEBI" id="CHEBI:62233"/>
        <dbReference type="ChEBI" id="CHEBI:143132"/>
    </reaction>
</comment>
<evidence type="ECO:0000259" key="3">
    <source>
        <dbReference type="Pfam" id="PF08245"/>
    </source>
</evidence>
<feature type="binding site" evidence="2">
    <location>
        <position position="259"/>
    </location>
    <ligand>
        <name>Zn(2+)</name>
        <dbReference type="ChEBI" id="CHEBI:29105"/>
    </ligand>
</feature>
<dbReference type="PANTHER" id="PTHR23135:SF7">
    <property type="entry name" value="LIPID II ISOGLUTAMINYL SYNTHASE (GLUTAMINE-HYDROLYZING) SUBUNIT MURT"/>
    <property type="match status" value="1"/>
</dbReference>
<keyword evidence="2" id="KW-0961">Cell wall biogenesis/degradation</keyword>
<reference evidence="5" key="1">
    <citation type="submission" date="2022-03" db="EMBL/GenBank/DDBJ databases">
        <title>Complete genome sequence of Caldinitratiruptor microaerophilus.</title>
        <authorList>
            <person name="Mukaiyama R."/>
            <person name="Nishiyama T."/>
            <person name="Ueda K."/>
        </authorList>
    </citation>
    <scope>NUCLEOTIDE SEQUENCE</scope>
    <source>
        <strain evidence="5">JCM 16183</strain>
    </source>
</reference>
<dbReference type="Pfam" id="PF08245">
    <property type="entry name" value="Mur_ligase_M"/>
    <property type="match status" value="1"/>
</dbReference>
<dbReference type="Proteomes" id="UP001163687">
    <property type="component" value="Chromosome"/>
</dbReference>
<dbReference type="Gene3D" id="3.40.1190.10">
    <property type="entry name" value="Mur-like, catalytic domain"/>
    <property type="match status" value="1"/>
</dbReference>
<comment type="catalytic activity">
    <reaction evidence="2">
        <text>beta-D-GlcNAc-(1-&gt;4)-Mur2Ac(oyl-L-Ala-gamma-D-Glu-L-Lys-D-Ala-D-Ala)-di-trans,octa-cis-undecaprenyl diphosphate + ATP = beta-D-GlcNAc-(1-&gt;4)-Mur2Ac(oyl-L-Ala-gamma-D-O-P-Glu-L-Lys-D-Ala-D-Ala)-di-trans,octa-cis-undecaprenyl diphosphate + ADP</text>
        <dbReference type="Rhea" id="RHEA:59488"/>
        <dbReference type="ChEBI" id="CHEBI:30616"/>
        <dbReference type="ChEBI" id="CHEBI:60033"/>
        <dbReference type="ChEBI" id="CHEBI:143132"/>
        <dbReference type="ChEBI" id="CHEBI:456216"/>
    </reaction>
</comment>
<protein>
    <recommendedName>
        <fullName evidence="2">Lipid II isoglutaminyl synthase (glutamine-hydrolyzing) subunit MurT</fullName>
        <ecNumber evidence="2">6.3.5.13</ecNumber>
    </recommendedName>
</protein>
<evidence type="ECO:0000256" key="1">
    <source>
        <dbReference type="ARBA" id="ARBA00004752"/>
    </source>
</evidence>
<keyword evidence="2" id="KW-0479">Metal-binding</keyword>
<dbReference type="InterPro" id="IPR036565">
    <property type="entry name" value="Mur-like_cat_sf"/>
</dbReference>
<evidence type="ECO:0000259" key="4">
    <source>
        <dbReference type="Pfam" id="PF08353"/>
    </source>
</evidence>
<accession>A0AA35CHL7</accession>
<comment type="similarity">
    <text evidence="2">Belongs to the MurCDEF family. MurT subfamily.</text>
</comment>
<dbReference type="GO" id="GO:0008270">
    <property type="term" value="F:zinc ion binding"/>
    <property type="evidence" value="ECO:0007669"/>
    <property type="project" value="UniProtKB-UniRule"/>
</dbReference>
<evidence type="ECO:0000256" key="2">
    <source>
        <dbReference type="HAMAP-Rule" id="MF_02214"/>
    </source>
</evidence>
<comment type="subunit">
    <text evidence="2">Forms a heterodimer with GatD.</text>
</comment>
<feature type="domain" description="Mur ligase central" evidence="3">
    <location>
        <begin position="74"/>
        <end position="199"/>
    </location>
</feature>
<dbReference type="Pfam" id="PF08353">
    <property type="entry name" value="MurT_C"/>
    <property type="match status" value="1"/>
</dbReference>
<dbReference type="KEGG" id="cmic:caldi_02350"/>
<dbReference type="GO" id="GO:0008360">
    <property type="term" value="P:regulation of cell shape"/>
    <property type="evidence" value="ECO:0007669"/>
    <property type="project" value="UniProtKB-KW"/>
</dbReference>
<keyword evidence="2" id="KW-0573">Peptidoglycan synthesis</keyword>
<dbReference type="AlphaFoldDB" id="A0AA35CHL7"/>
<feature type="binding site" evidence="2">
    <location>
        <position position="256"/>
    </location>
    <ligand>
        <name>Zn(2+)</name>
        <dbReference type="ChEBI" id="CHEBI:29105"/>
    </ligand>
</feature>
<feature type="binding site" evidence="2">
    <location>
        <position position="278"/>
    </location>
    <ligand>
        <name>Zn(2+)</name>
        <dbReference type="ChEBI" id="CHEBI:29105"/>
    </ligand>
</feature>
<feature type="active site" evidence="2">
    <location>
        <position position="410"/>
    </location>
</feature>
<evidence type="ECO:0000313" key="6">
    <source>
        <dbReference type="Proteomes" id="UP001163687"/>
    </source>
</evidence>
<dbReference type="SUPFAM" id="SSF53623">
    <property type="entry name" value="MurD-like peptide ligases, catalytic domain"/>
    <property type="match status" value="1"/>
</dbReference>
<dbReference type="GO" id="GO:0005524">
    <property type="term" value="F:ATP binding"/>
    <property type="evidence" value="ECO:0007669"/>
    <property type="project" value="UniProtKB-UniRule"/>
</dbReference>
<dbReference type="EC" id="6.3.5.13" evidence="2"/>
<keyword evidence="2" id="KW-0862">Zinc</keyword>
<dbReference type="InterPro" id="IPR043703">
    <property type="entry name" value="Lipid_II_synth_MurT"/>
</dbReference>
<dbReference type="EMBL" id="AP025628">
    <property type="protein sequence ID" value="BDG59145.1"/>
    <property type="molecule type" value="Genomic_DNA"/>
</dbReference>
<dbReference type="InterPro" id="IPR013221">
    <property type="entry name" value="Mur_ligase_cen"/>
</dbReference>
<name>A0AA35CHL7_9FIRM</name>
<comment type="pathway">
    <text evidence="1 2">Cell wall biogenesis; peptidoglycan biosynthesis.</text>
</comment>
<proteinExistence type="inferred from homology"/>
<keyword evidence="2" id="KW-0133">Cell shape</keyword>
<dbReference type="GO" id="GO:0016881">
    <property type="term" value="F:acid-amino acid ligase activity"/>
    <property type="evidence" value="ECO:0007669"/>
    <property type="project" value="InterPro"/>
</dbReference>
<keyword evidence="2" id="KW-0436">Ligase</keyword>
<feature type="binding site" evidence="2">
    <location>
        <position position="281"/>
    </location>
    <ligand>
        <name>Zn(2+)</name>
        <dbReference type="ChEBI" id="CHEBI:29105"/>
    </ligand>
</feature>
<dbReference type="GO" id="GO:0071555">
    <property type="term" value="P:cell wall organization"/>
    <property type="evidence" value="ECO:0007669"/>
    <property type="project" value="UniProtKB-KW"/>
</dbReference>
<sequence length="507" mass="53918">MSRAVAHPDPQAWPELSDVRPKFLLALWAGKLAMALSRRLGRGGSSLPGRIARRIEPRVLDELARGPHMGSLAISGTNGKTTTAKLVAGIAARAGRRVIHNRAGANMIDGVTAAFLEDATWSARPRGEVAVLEVDEASVPGVFAAIRPRVALVTNFFRDQLDRYGELNHTVGLVRQGLERLAAGGRAVLCADDPLCAGLAKGLAPGVQVPVAAGTAAAGIAAAAEPGGPASDTLFYGLEDPTAGGAAAHAADARRCVRCGHPYEYEHVYYAHLGQYRCPACGHRRPRPQVYAENLRDADLTGTTFDLVTPAGVRTCRVQAPGLYNVYNAVGAAAAAYALGVDLDVIAAGLSETSAAFGRMERLKAEGREVLVALVKNPAGYNQVLRTVLGVEGPKNLLLLLNDLAADGTDVSWIWDVDFEVLAARDGELNLVICSGRRAEDLAVRMKYAGVSPARIVVEADPSRALEQGLRFTRPGEVLYVLPTYTAMLELRTVLQQRGYLRGAWDI</sequence>
<feature type="domain" description="Lipid II isoglutaminyl synthase (glutamine-hydrolyzing) subunit MurT C-terminal" evidence="4">
    <location>
        <begin position="374"/>
        <end position="488"/>
    </location>
</feature>
<comment type="catalytic activity">
    <reaction evidence="2">
        <text>beta-D-GlcNAc-(1-&gt;4)-Mur2Ac(oyl-L-Ala-gamma-D-Glu-L-Lys-D-Ala-D-Ala)-di-trans,octa-cis-undecaprenyl diphosphate + L-glutamine + ATP + H2O = beta-D-GlcNAc-(1-&gt;4)-Mur2Ac(oyl-L-Ala-D-isoglutaminyl-L-Lys-D-Ala-D-Ala)-di-trans,octa-cis-undecaprenyl diphosphate + L-glutamate + ADP + phosphate + H(+)</text>
        <dbReference type="Rhea" id="RHEA:57928"/>
        <dbReference type="ChEBI" id="CHEBI:15377"/>
        <dbReference type="ChEBI" id="CHEBI:15378"/>
        <dbReference type="ChEBI" id="CHEBI:29985"/>
        <dbReference type="ChEBI" id="CHEBI:30616"/>
        <dbReference type="ChEBI" id="CHEBI:43474"/>
        <dbReference type="ChEBI" id="CHEBI:58359"/>
        <dbReference type="ChEBI" id="CHEBI:60033"/>
        <dbReference type="ChEBI" id="CHEBI:62233"/>
        <dbReference type="ChEBI" id="CHEBI:456216"/>
        <dbReference type="EC" id="6.3.5.13"/>
    </reaction>
</comment>
<comment type="function">
    <text evidence="2">The lipid II isoglutaminyl synthase complex catalyzes the formation of alpha-D-isoglutamine in the cell wall lipid II stem peptide. The MurT subunit catalyzes the ATP-dependent amidation of D-glutamate residue of lipid II, converting it to an isoglutamine residue.</text>
</comment>